<keyword evidence="4 6" id="KW-1133">Transmembrane helix</keyword>
<dbReference type="GO" id="GO:0005886">
    <property type="term" value="C:plasma membrane"/>
    <property type="evidence" value="ECO:0007669"/>
    <property type="project" value="UniProtKB-SubCell"/>
</dbReference>
<proteinExistence type="predicted"/>
<dbReference type="AlphaFoldDB" id="A4BTB4"/>
<feature type="transmembrane region" description="Helical" evidence="6">
    <location>
        <begin position="219"/>
        <end position="241"/>
    </location>
</feature>
<keyword evidence="3 6" id="KW-0812">Transmembrane</keyword>
<feature type="transmembrane region" description="Helical" evidence="6">
    <location>
        <begin position="280"/>
        <end position="301"/>
    </location>
</feature>
<feature type="transmembrane region" description="Helical" evidence="6">
    <location>
        <begin position="35"/>
        <end position="53"/>
    </location>
</feature>
<evidence type="ECO:0000256" key="3">
    <source>
        <dbReference type="ARBA" id="ARBA00022692"/>
    </source>
</evidence>
<accession>A4BTB4</accession>
<keyword evidence="5 6" id="KW-0472">Membrane</keyword>
<evidence type="ECO:0000313" key="7">
    <source>
        <dbReference type="EMBL" id="EAR21016.1"/>
    </source>
</evidence>
<dbReference type="PANTHER" id="PTHR39087">
    <property type="entry name" value="UPF0104 MEMBRANE PROTEIN MJ1595"/>
    <property type="match status" value="1"/>
</dbReference>
<comment type="caution">
    <text evidence="7">The sequence shown here is derived from an EMBL/GenBank/DDBJ whole genome shotgun (WGS) entry which is preliminary data.</text>
</comment>
<gene>
    <name evidence="7" type="ORF">NB231_07597</name>
</gene>
<dbReference type="STRING" id="314278.NB231_07597"/>
<name>A4BTB4_9GAMM</name>
<reference evidence="7 8" key="1">
    <citation type="submission" date="2006-02" db="EMBL/GenBank/DDBJ databases">
        <authorList>
            <person name="Waterbury J."/>
            <person name="Ferriera S."/>
            <person name="Johnson J."/>
            <person name="Kravitz S."/>
            <person name="Halpern A."/>
            <person name="Remington K."/>
            <person name="Beeson K."/>
            <person name="Tran B."/>
            <person name="Rogers Y.-H."/>
            <person name="Friedman R."/>
            <person name="Venter J.C."/>
        </authorList>
    </citation>
    <scope>NUCLEOTIDE SEQUENCE [LARGE SCALE GENOMIC DNA]</scope>
    <source>
        <strain evidence="7 8">Nb-231</strain>
    </source>
</reference>
<evidence type="ECO:0000313" key="8">
    <source>
        <dbReference type="Proteomes" id="UP000003374"/>
    </source>
</evidence>
<protein>
    <submittedName>
        <fullName evidence="7">Uncharacterized protein</fullName>
    </submittedName>
</protein>
<feature type="transmembrane region" description="Helical" evidence="6">
    <location>
        <begin position="120"/>
        <end position="141"/>
    </location>
</feature>
<keyword evidence="8" id="KW-1185">Reference proteome</keyword>
<dbReference type="EMBL" id="AAOF01000013">
    <property type="protein sequence ID" value="EAR21016.1"/>
    <property type="molecule type" value="Genomic_DNA"/>
</dbReference>
<evidence type="ECO:0000256" key="1">
    <source>
        <dbReference type="ARBA" id="ARBA00004651"/>
    </source>
</evidence>
<organism evidence="7 8">
    <name type="scientific">Nitrococcus mobilis Nb-231</name>
    <dbReference type="NCBI Taxonomy" id="314278"/>
    <lineage>
        <taxon>Bacteria</taxon>
        <taxon>Pseudomonadati</taxon>
        <taxon>Pseudomonadota</taxon>
        <taxon>Gammaproteobacteria</taxon>
        <taxon>Chromatiales</taxon>
        <taxon>Ectothiorhodospiraceae</taxon>
        <taxon>Nitrococcus</taxon>
    </lineage>
</organism>
<evidence type="ECO:0000256" key="5">
    <source>
        <dbReference type="ARBA" id="ARBA00023136"/>
    </source>
</evidence>
<evidence type="ECO:0000256" key="4">
    <source>
        <dbReference type="ARBA" id="ARBA00022989"/>
    </source>
</evidence>
<evidence type="ECO:0000256" key="2">
    <source>
        <dbReference type="ARBA" id="ARBA00022475"/>
    </source>
</evidence>
<dbReference type="Pfam" id="PF03706">
    <property type="entry name" value="LPG_synthase_TM"/>
    <property type="match status" value="1"/>
</dbReference>
<dbReference type="RefSeq" id="WP_005001080.1">
    <property type="nucleotide sequence ID" value="NZ_CH672427.1"/>
</dbReference>
<feature type="transmembrane region" description="Helical" evidence="6">
    <location>
        <begin position="153"/>
        <end position="175"/>
    </location>
</feature>
<comment type="subcellular location">
    <subcellularLocation>
        <location evidence="1">Cell membrane</location>
        <topology evidence="1">Multi-pass membrane protein</topology>
    </subcellularLocation>
</comment>
<keyword evidence="2" id="KW-1003">Cell membrane</keyword>
<dbReference type="NCBIfam" id="TIGR00374">
    <property type="entry name" value="flippase-like domain"/>
    <property type="match status" value="1"/>
</dbReference>
<dbReference type="InterPro" id="IPR022791">
    <property type="entry name" value="L-PG_synthase/AglD"/>
</dbReference>
<dbReference type="HOGENOM" id="CLU_052307_0_0_6"/>
<evidence type="ECO:0000256" key="6">
    <source>
        <dbReference type="SAM" id="Phobius"/>
    </source>
</evidence>
<dbReference type="Proteomes" id="UP000003374">
    <property type="component" value="Unassembled WGS sequence"/>
</dbReference>
<dbReference type="PANTHER" id="PTHR39087:SF2">
    <property type="entry name" value="UPF0104 MEMBRANE PROTEIN MJ1595"/>
    <property type="match status" value="1"/>
</dbReference>
<sequence length="334" mass="36979">MKFARLAFLLSGLVLLVILLAQADLAEIWFEANRIGMQGVAFVLVLFAISFWTDATSWHVILDAVPIDWRWARRLYAIRMVGEAYNNITPLGSVGGEPVKAWLLKVNYGLRFSEVSATLVLAKQTLLMSLAIFVTIGFFALVGNGKFGPEYRLAAGFGAGMMVLFATIFFLMQWLRLSTRAARLLGDTRIGQRLTGLIAFAENMDALFARFYTKHRLRIAISIGFALASWLLGVVEIYFVMGLLGYPISWSEAWIVEALVQTVRTGTFFIPAGLGTQEGMLLLVCQTLTGDATVGLAFALVRRSRELVWIIGGLLLASRYHVSLSEVRHAEVSD</sequence>
<dbReference type="eggNOG" id="COG0392">
    <property type="taxonomic scope" value="Bacteria"/>
</dbReference>